<feature type="compositionally biased region" description="Low complexity" evidence="7">
    <location>
        <begin position="550"/>
        <end position="565"/>
    </location>
</feature>
<dbReference type="GO" id="GO:0008270">
    <property type="term" value="F:zinc ion binding"/>
    <property type="evidence" value="ECO:0007669"/>
    <property type="project" value="InterPro"/>
</dbReference>
<dbReference type="PROSITE" id="PS00463">
    <property type="entry name" value="ZN2_CY6_FUNGAL_1"/>
    <property type="match status" value="1"/>
</dbReference>
<evidence type="ECO:0000259" key="8">
    <source>
        <dbReference type="PROSITE" id="PS50048"/>
    </source>
</evidence>
<dbReference type="STRING" id="983964.A0A2T4AV74"/>
<dbReference type="InterPro" id="IPR036864">
    <property type="entry name" value="Zn2-C6_fun-type_DNA-bd_sf"/>
</dbReference>
<keyword evidence="10" id="KW-1185">Reference proteome</keyword>
<dbReference type="GeneID" id="36621877"/>
<feature type="compositionally biased region" description="Polar residues" evidence="7">
    <location>
        <begin position="8"/>
        <end position="24"/>
    </location>
</feature>
<dbReference type="CDD" id="cd00067">
    <property type="entry name" value="GAL4"/>
    <property type="match status" value="1"/>
</dbReference>
<proteinExistence type="predicted"/>
<feature type="domain" description="Zn(2)-C6 fungal-type" evidence="8">
    <location>
        <begin position="43"/>
        <end position="71"/>
    </location>
</feature>
<dbReference type="Gene3D" id="4.10.240.10">
    <property type="entry name" value="Zn(2)-C6 fungal-type DNA-binding domain"/>
    <property type="match status" value="1"/>
</dbReference>
<dbReference type="InterPro" id="IPR001138">
    <property type="entry name" value="Zn2Cys6_DnaBD"/>
</dbReference>
<feature type="region of interest" description="Disordered" evidence="7">
    <location>
        <begin position="528"/>
        <end position="565"/>
    </location>
</feature>
<evidence type="ECO:0000256" key="6">
    <source>
        <dbReference type="ARBA" id="ARBA00023242"/>
    </source>
</evidence>
<dbReference type="Pfam" id="PF00172">
    <property type="entry name" value="Zn_clus"/>
    <property type="match status" value="1"/>
</dbReference>
<dbReference type="InterPro" id="IPR052360">
    <property type="entry name" value="Transcr_Regulatory_Proteins"/>
</dbReference>
<protein>
    <recommendedName>
        <fullName evidence="8">Zn(2)-C6 fungal-type domain-containing protein</fullName>
    </recommendedName>
</protein>
<evidence type="ECO:0000313" key="9">
    <source>
        <dbReference type="EMBL" id="PTB60941.1"/>
    </source>
</evidence>
<keyword evidence="4" id="KW-0238">DNA-binding</keyword>
<evidence type="ECO:0000256" key="4">
    <source>
        <dbReference type="ARBA" id="ARBA00023125"/>
    </source>
</evidence>
<dbReference type="SMART" id="SM00066">
    <property type="entry name" value="GAL4"/>
    <property type="match status" value="1"/>
</dbReference>
<dbReference type="PANTHER" id="PTHR36206:SF13">
    <property type="entry name" value="TRANSCRIPTIONAL REGULATORY PROTEIN MOC3"/>
    <property type="match status" value="1"/>
</dbReference>
<dbReference type="Proteomes" id="UP000241690">
    <property type="component" value="Unassembled WGS sequence"/>
</dbReference>
<name>A0A2T4AV74_TRIHA</name>
<feature type="region of interest" description="Disordered" evidence="7">
    <location>
        <begin position="1"/>
        <end position="40"/>
    </location>
</feature>
<sequence length="565" mass="63769">MAPPKPSPTASNVVTPMTPPQESETPPVKEKRRRAGKPKVRTGCVTCKIRRIKCDEQKPACQRCISTGRTCDGYKTTAKPKATRKPGFSQQLSSSSSINSSSSSLTQLRPLVTNFSGDTVESQYISQFLPLAEDLVGITHVHNTFFWGHVVPEYCFTSKAVRHAMVALSSAYHDLRLSGSGTTAIGPPTNSERYIIRQYNLSLNRMAEELNGLPMRKRYGIIMICCVSFFYIEILRGNWPTAMMHLANGIRLMSNLPDEVEDVFRHPEIFSHDHDNSHARATYMTKLLRRWEGSAAFMRTNSPPSLSLQAYETRKSNAAGPKQFTSLEKLQEVVDDLFQDVNAFNWMCRQYNGDDTAWDHEAARFQFDVLHQRCYHIRELLKKANSMYGDMERAPNPRDFLKYMGCLLKHRGATIGLNFMPLPQGLAYTPPDEEESQFREVASIAEMIKDGLRATLVPGQSPWFNVDFGVVTTLYIAASNCYTVSMSEKLFDMMKSWPWREDLWDGPQLRRQLYELRKPIVEVPVATTPDAETPVPTTPHLMKLAHRPPSRAAAASTPSTPDSDD</sequence>
<evidence type="ECO:0000256" key="5">
    <source>
        <dbReference type="ARBA" id="ARBA00023163"/>
    </source>
</evidence>
<keyword evidence="3" id="KW-0805">Transcription regulation</keyword>
<dbReference type="GO" id="GO:0000981">
    <property type="term" value="F:DNA-binding transcription factor activity, RNA polymerase II-specific"/>
    <property type="evidence" value="ECO:0007669"/>
    <property type="project" value="InterPro"/>
</dbReference>
<keyword evidence="1" id="KW-0479">Metal-binding</keyword>
<dbReference type="SUPFAM" id="SSF57701">
    <property type="entry name" value="Zn2/Cys6 DNA-binding domain"/>
    <property type="match status" value="1"/>
</dbReference>
<reference evidence="9 10" key="1">
    <citation type="submission" date="2016-07" db="EMBL/GenBank/DDBJ databases">
        <title>Multiple horizontal gene transfer events from other fungi enriched the ability of initially mycotrophic Trichoderma (Ascomycota) to feed on dead plant biomass.</title>
        <authorList>
            <consortium name="DOE Joint Genome Institute"/>
            <person name="Aerts A."/>
            <person name="Atanasova L."/>
            <person name="Chenthamara K."/>
            <person name="Zhang J."/>
            <person name="Grujic M."/>
            <person name="Henrissat B."/>
            <person name="Kuo A."/>
            <person name="Salamov A."/>
            <person name="Lipzen A."/>
            <person name="Labutti K."/>
            <person name="Barry K."/>
            <person name="Miao Y."/>
            <person name="Rahimi M.J."/>
            <person name="Shen Q."/>
            <person name="Grigoriev I.V."/>
            <person name="Kubicek C.P."/>
            <person name="Druzhinina I.S."/>
        </authorList>
    </citation>
    <scope>NUCLEOTIDE SEQUENCE [LARGE SCALE GENOMIC DNA]</scope>
    <source>
        <strain evidence="9 10">CBS 226.95</strain>
    </source>
</reference>
<dbReference type="Pfam" id="PF11951">
    <property type="entry name" value="Fungal_trans_2"/>
    <property type="match status" value="1"/>
</dbReference>
<dbReference type="GO" id="GO:0003677">
    <property type="term" value="F:DNA binding"/>
    <property type="evidence" value="ECO:0007669"/>
    <property type="project" value="UniProtKB-KW"/>
</dbReference>
<evidence type="ECO:0000256" key="1">
    <source>
        <dbReference type="ARBA" id="ARBA00022723"/>
    </source>
</evidence>
<evidence type="ECO:0000256" key="2">
    <source>
        <dbReference type="ARBA" id="ARBA00022833"/>
    </source>
</evidence>
<dbReference type="PANTHER" id="PTHR36206">
    <property type="entry name" value="ASPERCRYPTIN BIOSYNTHESIS CLUSTER-SPECIFIC TRANSCRIPTION REGULATOR ATNN-RELATED"/>
    <property type="match status" value="1"/>
</dbReference>
<dbReference type="InterPro" id="IPR021858">
    <property type="entry name" value="Fun_TF"/>
</dbReference>
<keyword evidence="6" id="KW-0539">Nucleus</keyword>
<feature type="region of interest" description="Disordered" evidence="7">
    <location>
        <begin position="75"/>
        <end position="103"/>
    </location>
</feature>
<keyword evidence="2" id="KW-0862">Zinc</keyword>
<organism evidence="9 10">
    <name type="scientific">Trichoderma harzianum CBS 226.95</name>
    <dbReference type="NCBI Taxonomy" id="983964"/>
    <lineage>
        <taxon>Eukaryota</taxon>
        <taxon>Fungi</taxon>
        <taxon>Dikarya</taxon>
        <taxon>Ascomycota</taxon>
        <taxon>Pezizomycotina</taxon>
        <taxon>Sordariomycetes</taxon>
        <taxon>Hypocreomycetidae</taxon>
        <taxon>Hypocreales</taxon>
        <taxon>Hypocreaceae</taxon>
        <taxon>Trichoderma</taxon>
    </lineage>
</organism>
<evidence type="ECO:0000256" key="3">
    <source>
        <dbReference type="ARBA" id="ARBA00023015"/>
    </source>
</evidence>
<evidence type="ECO:0000256" key="7">
    <source>
        <dbReference type="SAM" id="MobiDB-lite"/>
    </source>
</evidence>
<keyword evidence="5" id="KW-0804">Transcription</keyword>
<dbReference type="RefSeq" id="XP_024780618.1">
    <property type="nucleotide sequence ID" value="XM_024913316.1"/>
</dbReference>
<evidence type="ECO:0000313" key="10">
    <source>
        <dbReference type="Proteomes" id="UP000241690"/>
    </source>
</evidence>
<gene>
    <name evidence="9" type="ORF">M431DRAFT_200488</name>
</gene>
<feature type="compositionally biased region" description="Basic residues" evidence="7">
    <location>
        <begin position="30"/>
        <end position="40"/>
    </location>
</feature>
<accession>A0A2T4AV74</accession>
<dbReference type="EMBL" id="KZ679675">
    <property type="protein sequence ID" value="PTB60941.1"/>
    <property type="molecule type" value="Genomic_DNA"/>
</dbReference>
<dbReference type="AlphaFoldDB" id="A0A2T4AV74"/>
<dbReference type="PROSITE" id="PS50048">
    <property type="entry name" value="ZN2_CY6_FUNGAL_2"/>
    <property type="match status" value="1"/>
</dbReference>